<dbReference type="CDD" id="cd04179">
    <property type="entry name" value="DPM_DPG-synthase_like"/>
    <property type="match status" value="1"/>
</dbReference>
<dbReference type="Gene3D" id="3.90.550.10">
    <property type="entry name" value="Spore Coat Polysaccharide Biosynthesis Protein SpsA, Chain A"/>
    <property type="match status" value="1"/>
</dbReference>
<sequence>MSLLPADPARASAPRASAGSQAHATPPSPVPGDATLSQLGLERVLVVVPAHDEEASLAATLAAVRAQLPRAALVVIDDCSTDRTAEIAAAAGARVVTLPCNLGYGGAVQAGFKYALAHGYEVVLQLDADGQHDPASAAALLAPVLSGEVEVAIGSRFLGQARYPIPALRRFGMHVFARIVSFVARQRFSDPTSGFQALGATAIEFFAHDNYPSDFPDADTIILLVLAGFRVREVPVVMRARSAGSSMHSNLKALYYVSKMFLSITMVMLRRRMLRARA</sequence>
<dbReference type="PANTHER" id="PTHR48090:SF7">
    <property type="entry name" value="RFBJ PROTEIN"/>
    <property type="match status" value="1"/>
</dbReference>
<name>A0A538SG29_UNCEI</name>
<feature type="compositionally biased region" description="Low complexity" evidence="1">
    <location>
        <begin position="1"/>
        <end position="18"/>
    </location>
</feature>
<dbReference type="InterPro" id="IPR029044">
    <property type="entry name" value="Nucleotide-diphossugar_trans"/>
</dbReference>
<feature type="domain" description="Glycosyltransferase 2-like" evidence="2">
    <location>
        <begin position="46"/>
        <end position="199"/>
    </location>
</feature>
<organism evidence="3 4">
    <name type="scientific">Eiseniibacteriota bacterium</name>
    <dbReference type="NCBI Taxonomy" id="2212470"/>
    <lineage>
        <taxon>Bacteria</taxon>
        <taxon>Candidatus Eiseniibacteriota</taxon>
    </lineage>
</organism>
<dbReference type="PANTHER" id="PTHR48090">
    <property type="entry name" value="UNDECAPRENYL-PHOSPHATE 4-DEOXY-4-FORMAMIDO-L-ARABINOSE TRANSFERASE-RELATED"/>
    <property type="match status" value="1"/>
</dbReference>
<proteinExistence type="predicted"/>
<evidence type="ECO:0000259" key="2">
    <source>
        <dbReference type="Pfam" id="PF00535"/>
    </source>
</evidence>
<evidence type="ECO:0000256" key="1">
    <source>
        <dbReference type="SAM" id="MobiDB-lite"/>
    </source>
</evidence>
<dbReference type="InterPro" id="IPR050256">
    <property type="entry name" value="Glycosyltransferase_2"/>
</dbReference>
<protein>
    <submittedName>
        <fullName evidence="3">Glycosyltransferase family 2 protein</fullName>
    </submittedName>
</protein>
<dbReference type="EMBL" id="VBOS01000416">
    <property type="protein sequence ID" value="TMQ50329.1"/>
    <property type="molecule type" value="Genomic_DNA"/>
</dbReference>
<feature type="region of interest" description="Disordered" evidence="1">
    <location>
        <begin position="1"/>
        <end position="34"/>
    </location>
</feature>
<dbReference type="AlphaFoldDB" id="A0A538SG29"/>
<dbReference type="GO" id="GO:0016740">
    <property type="term" value="F:transferase activity"/>
    <property type="evidence" value="ECO:0007669"/>
    <property type="project" value="UniProtKB-KW"/>
</dbReference>
<comment type="caution">
    <text evidence="3">The sequence shown here is derived from an EMBL/GenBank/DDBJ whole genome shotgun (WGS) entry which is preliminary data.</text>
</comment>
<evidence type="ECO:0000313" key="4">
    <source>
        <dbReference type="Proteomes" id="UP000317716"/>
    </source>
</evidence>
<gene>
    <name evidence="3" type="ORF">E6K72_11550</name>
</gene>
<dbReference type="Pfam" id="PF00535">
    <property type="entry name" value="Glycos_transf_2"/>
    <property type="match status" value="1"/>
</dbReference>
<evidence type="ECO:0000313" key="3">
    <source>
        <dbReference type="EMBL" id="TMQ50329.1"/>
    </source>
</evidence>
<dbReference type="Proteomes" id="UP000317716">
    <property type="component" value="Unassembled WGS sequence"/>
</dbReference>
<reference evidence="3 4" key="1">
    <citation type="journal article" date="2019" name="Nat. Microbiol.">
        <title>Mediterranean grassland soil C-N compound turnover is dependent on rainfall and depth, and is mediated by genomically divergent microorganisms.</title>
        <authorList>
            <person name="Diamond S."/>
            <person name="Andeer P.F."/>
            <person name="Li Z."/>
            <person name="Crits-Christoph A."/>
            <person name="Burstein D."/>
            <person name="Anantharaman K."/>
            <person name="Lane K.R."/>
            <person name="Thomas B.C."/>
            <person name="Pan C."/>
            <person name="Northen T.R."/>
            <person name="Banfield J.F."/>
        </authorList>
    </citation>
    <scope>NUCLEOTIDE SEQUENCE [LARGE SCALE GENOMIC DNA]</scope>
    <source>
        <strain evidence="3">WS_2</strain>
    </source>
</reference>
<keyword evidence="3" id="KW-0808">Transferase</keyword>
<dbReference type="InterPro" id="IPR001173">
    <property type="entry name" value="Glyco_trans_2-like"/>
</dbReference>
<dbReference type="SUPFAM" id="SSF53448">
    <property type="entry name" value="Nucleotide-diphospho-sugar transferases"/>
    <property type="match status" value="1"/>
</dbReference>
<accession>A0A538SG29</accession>